<dbReference type="InterPro" id="IPR027417">
    <property type="entry name" value="P-loop_NTPase"/>
</dbReference>
<keyword evidence="3" id="KW-0067">ATP-binding</keyword>
<evidence type="ECO:0000256" key="2">
    <source>
        <dbReference type="ARBA" id="ARBA00022801"/>
    </source>
</evidence>
<dbReference type="GO" id="GO:0003678">
    <property type="term" value="F:DNA helicase activity"/>
    <property type="evidence" value="ECO:0007669"/>
    <property type="project" value="TreeGrafter"/>
</dbReference>
<dbReference type="InterPro" id="IPR014001">
    <property type="entry name" value="Helicase_ATP-bd"/>
</dbReference>
<dbReference type="SMART" id="SM00487">
    <property type="entry name" value="DEXDc"/>
    <property type="match status" value="1"/>
</dbReference>
<keyword evidence="1" id="KW-0547">Nucleotide-binding</keyword>
<name>A0A1E7YSP0_9PROT</name>
<proteinExistence type="inferred from homology"/>
<dbReference type="PANTHER" id="PTHR11472">
    <property type="entry name" value="DNA REPAIR DEAD HELICASE RAD3/XP-D SUBFAMILY MEMBER"/>
    <property type="match status" value="1"/>
</dbReference>
<organism evidence="6 7">
    <name type="scientific">Acidithiobacillus caldus</name>
    <dbReference type="NCBI Taxonomy" id="33059"/>
    <lineage>
        <taxon>Bacteria</taxon>
        <taxon>Pseudomonadati</taxon>
        <taxon>Pseudomonadota</taxon>
        <taxon>Acidithiobacillia</taxon>
        <taxon>Acidithiobacillales</taxon>
        <taxon>Acidithiobacillaceae</taxon>
        <taxon>Acidithiobacillus</taxon>
    </lineage>
</organism>
<feature type="domain" description="Helicase ATP-binding" evidence="5">
    <location>
        <begin position="6"/>
        <end position="338"/>
    </location>
</feature>
<sequence length="698" mass="80263">MTKENMERFAQAGLRLRELQLKVASDVERCLTEPLPKTEEVETRQGKSIRKRSLCGLIEAGTGVGKTLGYLVPLLEYQQRTGKRVAISTFTRFQQRQVAADLEIARNRILKDYNGKVSIRLGRRNFVSPNRIAYWREKLPENTWPQEWRNFFRWVDSWTEDTDPLETTFMAWREISPEMPDIPGFGEENIALREDESHYWYEKHALDAMEADVVITNHATILIHAALKTDVLGNIDTVVFDEADQLVTAAQSLLSRRVRPTILVAEAHRDYPESKEFDYKAAYPIAKRIQDTLRSIGENLDYRETALGELAKDFPEEVESIRKDLLLLKSLLPERDRRDIRRILDGLDSGGEGDVVYSPIRSIPAFHIETLDLGGFMGRMFSVWEDADLPFSRAILISATLSDPITKKLDFAGYQYGIFWRADVEARYEPDRFGEMRFVLPDPRVPGPFLKSREEVRLEEGWLDYIEKAIACDTGGRKLILSPAFADIEALLERRGEEKKTCLIDGVLYHQPDLSSQKLIHRVLHDDEVRAVITPSLWEGVNLRDPSGKAWMEEVMITRIPTPPYSPVSQDRMVVWRLLLQAKRGGKTRTEAEIRNDILWDSAKKALRRLSQGIGRGIRDEKDSVRIWILDPRIELPLDWRGLLVEMPEGLEMLQASKHEFPFPAMEYWINAIPSRFRSAVLESALFERGGNIVEVLS</sequence>
<evidence type="ECO:0000259" key="5">
    <source>
        <dbReference type="PROSITE" id="PS51193"/>
    </source>
</evidence>
<keyword evidence="2" id="KW-0378">Hydrolase</keyword>
<dbReference type="Proteomes" id="UP000175707">
    <property type="component" value="Unassembled WGS sequence"/>
</dbReference>
<comment type="similarity">
    <text evidence="4">Belongs to the helicase family. DinG subfamily.</text>
</comment>
<accession>A0A1E7YSP0</accession>
<dbReference type="GO" id="GO:0005524">
    <property type="term" value="F:ATP binding"/>
    <property type="evidence" value="ECO:0007669"/>
    <property type="project" value="UniProtKB-KW"/>
</dbReference>
<comment type="caution">
    <text evidence="6">The sequence shown here is derived from an EMBL/GenBank/DDBJ whole genome shotgun (WGS) entry which is preliminary data.</text>
</comment>
<dbReference type="Gene3D" id="3.40.50.300">
    <property type="entry name" value="P-loop containing nucleotide triphosphate hydrolases"/>
    <property type="match status" value="2"/>
</dbReference>
<reference evidence="6 7" key="1">
    <citation type="submission" date="2016-06" db="EMBL/GenBank/DDBJ databases">
        <title>Gene turnover analysis identifies the evolutionary adaptation of the extremophile Acidithiobacillus caldus.</title>
        <authorList>
            <person name="Zhang X."/>
        </authorList>
    </citation>
    <scope>NUCLEOTIDE SEQUENCE [LARGE SCALE GENOMIC DNA]</scope>
    <source>
        <strain evidence="6 7">S1</strain>
    </source>
</reference>
<protein>
    <recommendedName>
        <fullName evidence="5">Helicase ATP-binding domain-containing protein</fullName>
    </recommendedName>
</protein>
<dbReference type="SMART" id="SM00491">
    <property type="entry name" value="HELICc2"/>
    <property type="match status" value="1"/>
</dbReference>
<dbReference type="InterPro" id="IPR045028">
    <property type="entry name" value="DinG/Rad3-like"/>
</dbReference>
<dbReference type="EMBL" id="LZYH01000923">
    <property type="protein sequence ID" value="OFC46093.1"/>
    <property type="molecule type" value="Genomic_DNA"/>
</dbReference>
<evidence type="ECO:0000256" key="1">
    <source>
        <dbReference type="ARBA" id="ARBA00022741"/>
    </source>
</evidence>
<evidence type="ECO:0000313" key="6">
    <source>
        <dbReference type="EMBL" id="OFC46093.1"/>
    </source>
</evidence>
<dbReference type="GO" id="GO:0016818">
    <property type="term" value="F:hydrolase activity, acting on acid anhydrides, in phosphorus-containing anhydrides"/>
    <property type="evidence" value="ECO:0007669"/>
    <property type="project" value="InterPro"/>
</dbReference>
<dbReference type="AlphaFoldDB" id="A0A1E7YSP0"/>
<evidence type="ECO:0000256" key="3">
    <source>
        <dbReference type="ARBA" id="ARBA00022840"/>
    </source>
</evidence>
<dbReference type="Pfam" id="PF13307">
    <property type="entry name" value="Helicase_C_2"/>
    <property type="match status" value="1"/>
</dbReference>
<dbReference type="GO" id="GO:0003676">
    <property type="term" value="F:nucleic acid binding"/>
    <property type="evidence" value="ECO:0007669"/>
    <property type="project" value="InterPro"/>
</dbReference>
<evidence type="ECO:0000313" key="7">
    <source>
        <dbReference type="Proteomes" id="UP000175707"/>
    </source>
</evidence>
<dbReference type="SUPFAM" id="SSF52540">
    <property type="entry name" value="P-loop containing nucleoside triphosphate hydrolases"/>
    <property type="match status" value="1"/>
</dbReference>
<dbReference type="GO" id="GO:0006139">
    <property type="term" value="P:nucleobase-containing compound metabolic process"/>
    <property type="evidence" value="ECO:0007669"/>
    <property type="project" value="InterPro"/>
</dbReference>
<dbReference type="InterPro" id="IPR014013">
    <property type="entry name" value="Helic_SF1/SF2_ATP-bd_DinG/Rad3"/>
</dbReference>
<dbReference type="PANTHER" id="PTHR11472:SF34">
    <property type="entry name" value="REGULATOR OF TELOMERE ELONGATION HELICASE 1"/>
    <property type="match status" value="1"/>
</dbReference>
<evidence type="ECO:0000256" key="4">
    <source>
        <dbReference type="ARBA" id="ARBA00038058"/>
    </source>
</evidence>
<dbReference type="PROSITE" id="PS51193">
    <property type="entry name" value="HELICASE_ATP_BIND_2"/>
    <property type="match status" value="1"/>
</dbReference>
<gene>
    <name evidence="6" type="ORF">BAE30_13770</name>
</gene>
<dbReference type="InterPro" id="IPR006555">
    <property type="entry name" value="ATP-dep_Helicase_C"/>
</dbReference>